<gene>
    <name evidence="1" type="ORF">ACFQS9_17505</name>
</gene>
<reference evidence="2" key="1">
    <citation type="journal article" date="2019" name="Int. J. Syst. Evol. Microbiol.">
        <title>The Global Catalogue of Microorganisms (GCM) 10K type strain sequencing project: providing services to taxonomists for standard genome sequencing and annotation.</title>
        <authorList>
            <consortium name="The Broad Institute Genomics Platform"/>
            <consortium name="The Broad Institute Genome Sequencing Center for Infectious Disease"/>
            <person name="Wu L."/>
            <person name="Ma J."/>
        </authorList>
    </citation>
    <scope>NUCLEOTIDE SEQUENCE [LARGE SCALE GENOMIC DNA]</scope>
    <source>
        <strain evidence="2">ICMP 19430</strain>
    </source>
</reference>
<dbReference type="Proteomes" id="UP001596484">
    <property type="component" value="Unassembled WGS sequence"/>
</dbReference>
<dbReference type="RefSeq" id="WP_378406953.1">
    <property type="nucleotide sequence ID" value="NZ_JBHTCS010000021.1"/>
</dbReference>
<accession>A0ABW2S102</accession>
<evidence type="ECO:0000313" key="1">
    <source>
        <dbReference type="EMBL" id="MFC7449695.1"/>
    </source>
</evidence>
<evidence type="ECO:0000313" key="2">
    <source>
        <dbReference type="Proteomes" id="UP001596484"/>
    </source>
</evidence>
<dbReference type="EMBL" id="JBHTCS010000021">
    <property type="protein sequence ID" value="MFC7449695.1"/>
    <property type="molecule type" value="Genomic_DNA"/>
</dbReference>
<organism evidence="1 2">
    <name type="scientific">Rhodococcus daqingensis</name>
    <dbReference type="NCBI Taxonomy" id="2479363"/>
    <lineage>
        <taxon>Bacteria</taxon>
        <taxon>Bacillati</taxon>
        <taxon>Actinomycetota</taxon>
        <taxon>Actinomycetes</taxon>
        <taxon>Mycobacteriales</taxon>
        <taxon>Nocardiaceae</taxon>
        <taxon>Rhodococcus</taxon>
    </lineage>
</organism>
<proteinExistence type="predicted"/>
<comment type="caution">
    <text evidence="1">The sequence shown here is derived from an EMBL/GenBank/DDBJ whole genome shotgun (WGS) entry which is preliminary data.</text>
</comment>
<name>A0ABW2S102_9NOCA</name>
<sequence>MADFRALLAAAEPQLHFTLDGDTALCTLRVPDDVVGAFDGEVAVSPVSLSGEYRPLAVEVSWPGVAAANVTAFVAVRTRRDGVELFGVVKAALVGDVAGRDRLILRSHIGTAQDLTRCLLFLLGGELHALTRVERGPNGERAPDRGSVDGTVLFEPLVRAVVGDRAALDRVDALLRDLDAPSDLIDDDLRALLDAVRLAHAAVAGGDK</sequence>
<protein>
    <submittedName>
        <fullName evidence="1">Uncharacterized protein</fullName>
    </submittedName>
</protein>
<keyword evidence="2" id="KW-1185">Reference proteome</keyword>